<comment type="caution">
    <text evidence="1">The sequence shown here is derived from an EMBL/GenBank/DDBJ whole genome shotgun (WGS) entry which is preliminary data.</text>
</comment>
<dbReference type="AlphaFoldDB" id="A0A1Q4L4I8"/>
<dbReference type="Proteomes" id="UP000186535">
    <property type="component" value="Unassembled WGS sequence"/>
</dbReference>
<evidence type="ECO:0000313" key="2">
    <source>
        <dbReference type="Proteomes" id="UP000186535"/>
    </source>
</evidence>
<dbReference type="EMBL" id="MPON01000024">
    <property type="protein sequence ID" value="OKA32186.1"/>
    <property type="molecule type" value="Genomic_DNA"/>
</dbReference>
<organism evidence="1 2">
    <name type="scientific">Bacillus cereus</name>
    <dbReference type="NCBI Taxonomy" id="1396"/>
    <lineage>
        <taxon>Bacteria</taxon>
        <taxon>Bacillati</taxon>
        <taxon>Bacillota</taxon>
        <taxon>Bacilli</taxon>
        <taxon>Bacillales</taxon>
        <taxon>Bacillaceae</taxon>
        <taxon>Bacillus</taxon>
        <taxon>Bacillus cereus group</taxon>
    </lineage>
</organism>
<name>A0A1Q4L4I8_BACCE</name>
<reference evidence="1 2" key="1">
    <citation type="submission" date="2016-11" db="EMBL/GenBank/DDBJ databases">
        <title>Identification of Bacillus cereus isolated from egg-white.</title>
        <authorList>
            <person name="Soni A."/>
            <person name="Oey I."/>
            <person name="Silcock P."/>
            <person name="Bremer P."/>
        </authorList>
    </citation>
    <scope>NUCLEOTIDE SEQUENCE [LARGE SCALE GENOMIC DNA]</scope>
    <source>
        <strain evidence="1 2">NZAS03</strain>
    </source>
</reference>
<accession>A0A1Q4L4I8</accession>
<protein>
    <submittedName>
        <fullName evidence="1">Uncharacterized protein</fullName>
    </submittedName>
</protein>
<gene>
    <name evidence="1" type="ORF">BJR07_29000</name>
</gene>
<sequence length="424" mass="47797">MMLQMRDERGWKWKPKISVKQVANTLSDIVQTGRTIIGNTIADVDYILGNIKGCIQGCGRGIDNVRLRLTHRGIQYISLVTGVLCSTGLIPSDIIKRIYEKLSRKLERDPEHKIFHLTNPKLYVWEGAEPLYNEIDPNSFVFNQDKEAWVFIHGMLYSALKKDGSDFKRSETKVDVFDYFYNFERKAKIFNPDPNSRPNQDNSKIEIYLVSYDSEMRDDDEEEIKVLLQSQVLGGGNFYLLTAAVYWREMVRRAKKTANHIIPFLDKLANNKGRAITHSLGCYVLAEAAQKINKNASESSYHRAFGSWWCMSAALPSDAFSNTGDFDKAPLIAGKGADHERIWSGTTVWYSLADIVLMLLYPLGSCTTALGLTGLGVNDKEIAEDENITTITDVHHGPAGDYIERLGPSIQEVLGTKGRDITKN</sequence>
<evidence type="ECO:0000313" key="1">
    <source>
        <dbReference type="EMBL" id="OKA32186.1"/>
    </source>
</evidence>
<proteinExistence type="predicted"/>